<gene>
    <name evidence="3" type="ORF">F511_06460</name>
</gene>
<protein>
    <recommendedName>
        <fullName evidence="5">HAT C-terminal dimerisation domain-containing protein</fullName>
    </recommendedName>
</protein>
<organism evidence="3 4">
    <name type="scientific">Dorcoceras hygrometricum</name>
    <dbReference type="NCBI Taxonomy" id="472368"/>
    <lineage>
        <taxon>Eukaryota</taxon>
        <taxon>Viridiplantae</taxon>
        <taxon>Streptophyta</taxon>
        <taxon>Embryophyta</taxon>
        <taxon>Tracheophyta</taxon>
        <taxon>Spermatophyta</taxon>
        <taxon>Magnoliopsida</taxon>
        <taxon>eudicotyledons</taxon>
        <taxon>Gunneridae</taxon>
        <taxon>Pentapetalae</taxon>
        <taxon>asterids</taxon>
        <taxon>lamiids</taxon>
        <taxon>Lamiales</taxon>
        <taxon>Gesneriaceae</taxon>
        <taxon>Didymocarpoideae</taxon>
        <taxon>Trichosporeae</taxon>
        <taxon>Loxocarpinae</taxon>
        <taxon>Dorcoceras</taxon>
    </lineage>
</organism>
<evidence type="ECO:0000259" key="2">
    <source>
        <dbReference type="Pfam" id="PF14372"/>
    </source>
</evidence>
<dbReference type="OrthoDB" id="912695at2759"/>
<dbReference type="Pfam" id="PF05699">
    <property type="entry name" value="Dimer_Tnp_hAT"/>
    <property type="match status" value="1"/>
</dbReference>
<dbReference type="InterPro" id="IPR008906">
    <property type="entry name" value="HATC_C_dom"/>
</dbReference>
<feature type="domain" description="HAT C-terminal dimerisation" evidence="1">
    <location>
        <begin position="103"/>
        <end position="186"/>
    </location>
</feature>
<accession>A0A2Z7D700</accession>
<feature type="non-terminal residue" evidence="3">
    <location>
        <position position="1"/>
    </location>
</feature>
<dbReference type="PANTHER" id="PTHR23272:SF187">
    <property type="entry name" value="AC9 TRANSPOSASE-RELATED"/>
    <property type="match status" value="1"/>
</dbReference>
<dbReference type="AlphaFoldDB" id="A0A2Z7D700"/>
<dbReference type="InterPro" id="IPR025525">
    <property type="entry name" value="hAT-like_transposase_RNase-H"/>
</dbReference>
<evidence type="ECO:0008006" key="5">
    <source>
        <dbReference type="Google" id="ProtNLM"/>
    </source>
</evidence>
<evidence type="ECO:0000259" key="1">
    <source>
        <dbReference type="Pfam" id="PF05699"/>
    </source>
</evidence>
<reference evidence="3 4" key="1">
    <citation type="journal article" date="2015" name="Proc. Natl. Acad. Sci. U.S.A.">
        <title>The resurrection genome of Boea hygrometrica: A blueprint for survival of dehydration.</title>
        <authorList>
            <person name="Xiao L."/>
            <person name="Yang G."/>
            <person name="Zhang L."/>
            <person name="Yang X."/>
            <person name="Zhao S."/>
            <person name="Ji Z."/>
            <person name="Zhou Q."/>
            <person name="Hu M."/>
            <person name="Wang Y."/>
            <person name="Chen M."/>
            <person name="Xu Y."/>
            <person name="Jin H."/>
            <person name="Xiao X."/>
            <person name="Hu G."/>
            <person name="Bao F."/>
            <person name="Hu Y."/>
            <person name="Wan P."/>
            <person name="Li L."/>
            <person name="Deng X."/>
            <person name="Kuang T."/>
            <person name="Xiang C."/>
            <person name="Zhu J.K."/>
            <person name="Oliver M.J."/>
            <person name="He Y."/>
        </authorList>
    </citation>
    <scope>NUCLEOTIDE SEQUENCE [LARGE SCALE GENOMIC DNA]</scope>
    <source>
        <strain evidence="4">cv. XS01</strain>
    </source>
</reference>
<evidence type="ECO:0000313" key="4">
    <source>
        <dbReference type="Proteomes" id="UP000250235"/>
    </source>
</evidence>
<dbReference type="GO" id="GO:0046983">
    <property type="term" value="F:protein dimerization activity"/>
    <property type="evidence" value="ECO:0007669"/>
    <property type="project" value="InterPro"/>
</dbReference>
<dbReference type="PANTHER" id="PTHR23272">
    <property type="entry name" value="BED FINGER-RELATED"/>
    <property type="match status" value="1"/>
</dbReference>
<dbReference type="InterPro" id="IPR012337">
    <property type="entry name" value="RNaseH-like_sf"/>
</dbReference>
<sequence>KYWDVMNCLLAIGSILDTRYKMKTIQFYYPLVYGEMASFEIEKLKKKLYDLVEEYKKKSKQFQKEKSSQSSSSRPPVPKRSGYADKFEMFMDSNINIELEKSELDYYLEESLLPRNTDGFDILCWWKTNGIKYPILHDVAKDVLAIPVSTVASESTFSTGGRVLSAHRNRLHPKTVEALMCARDWLWSETQGIRYFLNEIISNSLSCFFICNVCNYFDLLDSTTSKDQSFDDDSDIEVSNK</sequence>
<keyword evidence="4" id="KW-1185">Reference proteome</keyword>
<dbReference type="EMBL" id="KQ988615">
    <property type="protein sequence ID" value="KZV55410.1"/>
    <property type="molecule type" value="Genomic_DNA"/>
</dbReference>
<proteinExistence type="predicted"/>
<dbReference type="SUPFAM" id="SSF53098">
    <property type="entry name" value="Ribonuclease H-like"/>
    <property type="match status" value="1"/>
</dbReference>
<evidence type="ECO:0000313" key="3">
    <source>
        <dbReference type="EMBL" id="KZV55410.1"/>
    </source>
</evidence>
<feature type="domain" description="hAT-like transposase RNase-H fold" evidence="2">
    <location>
        <begin position="1"/>
        <end position="55"/>
    </location>
</feature>
<dbReference type="Pfam" id="PF14372">
    <property type="entry name" value="hAT-like_RNase-H"/>
    <property type="match status" value="1"/>
</dbReference>
<dbReference type="GO" id="GO:0003677">
    <property type="term" value="F:DNA binding"/>
    <property type="evidence" value="ECO:0007669"/>
    <property type="project" value="InterPro"/>
</dbReference>
<name>A0A2Z7D700_9LAMI</name>
<dbReference type="Proteomes" id="UP000250235">
    <property type="component" value="Unassembled WGS sequence"/>
</dbReference>